<dbReference type="InterPro" id="IPR002035">
    <property type="entry name" value="VWF_A"/>
</dbReference>
<feature type="domain" description="UBC core" evidence="2">
    <location>
        <begin position="1489"/>
        <end position="1638"/>
    </location>
</feature>
<evidence type="ECO:0000313" key="4">
    <source>
        <dbReference type="EMBL" id="KAJ7739067.1"/>
    </source>
</evidence>
<keyword evidence="5" id="KW-1185">Reference proteome</keyword>
<dbReference type="Pfam" id="PF00179">
    <property type="entry name" value="UQ_con"/>
    <property type="match status" value="1"/>
</dbReference>
<dbReference type="SUPFAM" id="SSF54495">
    <property type="entry name" value="UBC-like"/>
    <property type="match status" value="1"/>
</dbReference>
<gene>
    <name evidence="4" type="ORF">DFH07DRAFT_840632</name>
</gene>
<reference evidence="4" key="1">
    <citation type="submission" date="2023-03" db="EMBL/GenBank/DDBJ databases">
        <title>Massive genome expansion in bonnet fungi (Mycena s.s.) driven by repeated elements and novel gene families across ecological guilds.</title>
        <authorList>
            <consortium name="Lawrence Berkeley National Laboratory"/>
            <person name="Harder C.B."/>
            <person name="Miyauchi S."/>
            <person name="Viragh M."/>
            <person name="Kuo A."/>
            <person name="Thoen E."/>
            <person name="Andreopoulos B."/>
            <person name="Lu D."/>
            <person name="Skrede I."/>
            <person name="Drula E."/>
            <person name="Henrissat B."/>
            <person name="Morin E."/>
            <person name="Kohler A."/>
            <person name="Barry K."/>
            <person name="LaButti K."/>
            <person name="Morin E."/>
            <person name="Salamov A."/>
            <person name="Lipzen A."/>
            <person name="Mereny Z."/>
            <person name="Hegedus B."/>
            <person name="Baldrian P."/>
            <person name="Stursova M."/>
            <person name="Weitz H."/>
            <person name="Taylor A."/>
            <person name="Grigoriev I.V."/>
            <person name="Nagy L.G."/>
            <person name="Martin F."/>
            <person name="Kauserud H."/>
        </authorList>
    </citation>
    <scope>NUCLEOTIDE SEQUENCE</scope>
    <source>
        <strain evidence="4">CBHHK188m</strain>
    </source>
</reference>
<proteinExistence type="predicted"/>
<evidence type="ECO:0000259" key="2">
    <source>
        <dbReference type="PROSITE" id="PS50127"/>
    </source>
</evidence>
<evidence type="ECO:0000313" key="5">
    <source>
        <dbReference type="Proteomes" id="UP001215280"/>
    </source>
</evidence>
<dbReference type="SMART" id="SM00327">
    <property type="entry name" value="VWA"/>
    <property type="match status" value="1"/>
</dbReference>
<keyword evidence="1" id="KW-0833">Ubl conjugation pathway</keyword>
<name>A0AAD7MYW5_9AGAR</name>
<dbReference type="SUPFAM" id="SSF53300">
    <property type="entry name" value="vWA-like"/>
    <property type="match status" value="1"/>
</dbReference>
<evidence type="ECO:0000259" key="3">
    <source>
        <dbReference type="PROSITE" id="PS50234"/>
    </source>
</evidence>
<accession>A0AAD7MYW5</accession>
<dbReference type="CDD" id="cd00198">
    <property type="entry name" value="vWFA"/>
    <property type="match status" value="1"/>
</dbReference>
<dbReference type="InterPro" id="IPR036465">
    <property type="entry name" value="vWFA_dom_sf"/>
</dbReference>
<dbReference type="EMBL" id="JARJLG010000134">
    <property type="protein sequence ID" value="KAJ7739067.1"/>
    <property type="molecule type" value="Genomic_DNA"/>
</dbReference>
<dbReference type="InterPro" id="IPR050113">
    <property type="entry name" value="Ub_conjugating_enzyme"/>
</dbReference>
<sequence>MDPQRRRILVAFEDDSDHPRKRQQKIALSIDKNATNFDLAREVANAFQQTSVTLEISGGFELREKDGIDMIGENEVVTARVNSSSRSSDTVQLVPSIEIDDAHLDPVDRYKIGFVTAEHALAHAKQTPREQSEATNGIYAFDGHIISGSTTLRDLEREAARVLHWSSPDSMDVDDGPCDHDDQLICSCPIAQEIERHGLSDTLHCRFTVDGSMCGNAECPYSHAALTDSSMPSPPHCSLCDDALGFPCPACLTRAQNAGEELASVLFCPLVQNAGCGHLHHAHCVGPRHDPSTVTLGCPSGCPAHRSPREAVDWNMMRTPYLTVVWDGANIAKIPVPLARDGVSRNESLVTITTDAVVALIERFLEEKQVTLPGLSLRIHFRDPVFETVRFAQSTLVSVCPASSHLNPGHRRFPLFSAKVRAVPGSRVAPYSIDLHTSHAPIVACGCTPIRRLLSPRGSSDPVWLYAVKRTTLRPDVAPESAKRGVVSKESMFLDDAAWQPRVAQTPRGMAALLSSLYLFAHSVAQKGVAVEQRVLALAYAVLRFPPAVRTLAELLLNKVPRPEDKAALAEALFHALDEFSSRGPDAITSREKRRFETVRIFLAYIASAADGESQATPQRPVEEISLVCAMSRKRLTDPVSLDSGLVERAVAMLYQPGGSLYRPNSANPVSPIVELSPTDPVLQLLPCLPALRAPSALFLRVQDIGWPPRAFMCTLDTAARDFVAAIRRANQTDLVSQGPLELKSVEVIAPRIVVDQEGLLAVFTGRGCGTSRDVNFFRPTNGGDTEVDVNDVSHAQQNIIKERTAEDTWQVDSFGGVSNVARPPDEAIVLCLDLSESMNKQSGVRTSEPTTQEAAFDLEAEANAIVTECVREMPDSEVLDSAKAYLRPRHAECHHPWTTLSNRPGQRGEDLLRRLAELVTRKLVKLSLGRAGNKRQDPRMQQLSCFIRAASDISMKEDLRTFLIQLLDSHDVAMIGIEPFCVPRKFVDFRSGELLTDPVHPNNAPPQVFVNSTSRQWLEQGIWPAGHSVPSDLQAPQLKNAVAAWVAGKDLVPKFDLKSKVVVVTLRHHGETTSWRLLRSTTTRMLYSLAHRATSARHSEFALQISTSNSNRARTTIEESVSLSLQRTGLSEGGTVEMVRCLPHSRRTLDVEIPCTYAYIGPSLRMVVPQDSSVLTVMSCVDAWTGPWAGGIPGFTITDIVLWHGLKDCGDGVRRGSPLNPDEPIRDRADSSNLIALECKPWMPSSGPTRARDESRHLTRLHLLKELFNVFLNRASSFDTAVSLVLGLVTFSNNASQDQELTPIFENFRQSLDSKEAGGDTAIYQALDSARQMLTQYRPGLPNLRKRIIIVSDGEDTSSTTSAQEVCLALQRARVIVDSVQVGSRSDPVLHSISVATGGYRFSPNTSLADALSIFDLETMLYSGERPLRKPKPLVGSDFILRSYGSLFHHPIDTITVDKFPPRADHPLLQKPVKSAANSVRMTGSGDDRLRRIMREIKAVLADPHPAIDVYVNDETMSFLKVILEAPTDVENCPYKGGTFLLTCDLPAGYPRDPPEVRFATFIMHPNVSKQGKVCIAELGRLWSSDITLKEIFSLVYGMLLTPDLENPLEIQASLKYYEDDGTYALAVAETTAKHASKSRAQWKQELDQ</sequence>
<dbReference type="InterPro" id="IPR016135">
    <property type="entry name" value="UBQ-conjugating_enzyme/RWD"/>
</dbReference>
<dbReference type="InterPro" id="IPR000608">
    <property type="entry name" value="UBC"/>
</dbReference>
<dbReference type="Proteomes" id="UP001215280">
    <property type="component" value="Unassembled WGS sequence"/>
</dbReference>
<protein>
    <recommendedName>
        <fullName evidence="6">UBC core domain-containing protein</fullName>
    </recommendedName>
</protein>
<dbReference type="PROSITE" id="PS50234">
    <property type="entry name" value="VWFA"/>
    <property type="match status" value="1"/>
</dbReference>
<organism evidence="4 5">
    <name type="scientific">Mycena maculata</name>
    <dbReference type="NCBI Taxonomy" id="230809"/>
    <lineage>
        <taxon>Eukaryota</taxon>
        <taxon>Fungi</taxon>
        <taxon>Dikarya</taxon>
        <taxon>Basidiomycota</taxon>
        <taxon>Agaricomycotina</taxon>
        <taxon>Agaricomycetes</taxon>
        <taxon>Agaricomycetidae</taxon>
        <taxon>Agaricales</taxon>
        <taxon>Marasmiineae</taxon>
        <taxon>Mycenaceae</taxon>
        <taxon>Mycena</taxon>
    </lineage>
</organism>
<dbReference type="Gene3D" id="3.10.110.10">
    <property type="entry name" value="Ubiquitin Conjugating Enzyme"/>
    <property type="match status" value="1"/>
</dbReference>
<comment type="caution">
    <text evidence="4">The sequence shown here is derived from an EMBL/GenBank/DDBJ whole genome shotgun (WGS) entry which is preliminary data.</text>
</comment>
<dbReference type="Pfam" id="PF00092">
    <property type="entry name" value="VWA"/>
    <property type="match status" value="1"/>
</dbReference>
<dbReference type="PROSITE" id="PS50127">
    <property type="entry name" value="UBC_2"/>
    <property type="match status" value="1"/>
</dbReference>
<dbReference type="SMART" id="SM00212">
    <property type="entry name" value="UBCc"/>
    <property type="match status" value="1"/>
</dbReference>
<evidence type="ECO:0000256" key="1">
    <source>
        <dbReference type="ARBA" id="ARBA00022786"/>
    </source>
</evidence>
<dbReference type="PANTHER" id="PTHR24067">
    <property type="entry name" value="UBIQUITIN-CONJUGATING ENZYME E2"/>
    <property type="match status" value="1"/>
</dbReference>
<dbReference type="Gene3D" id="3.40.50.410">
    <property type="entry name" value="von Willebrand factor, type A domain"/>
    <property type="match status" value="1"/>
</dbReference>
<feature type="domain" description="VWFA" evidence="3">
    <location>
        <begin position="1254"/>
        <end position="1422"/>
    </location>
</feature>
<evidence type="ECO:0008006" key="6">
    <source>
        <dbReference type="Google" id="ProtNLM"/>
    </source>
</evidence>